<evidence type="ECO:0000313" key="1">
    <source>
        <dbReference type="EMBL" id="KAJ6258057.1"/>
    </source>
</evidence>
<protein>
    <submittedName>
        <fullName evidence="1">Uncharacterized protein</fullName>
    </submittedName>
</protein>
<evidence type="ECO:0000313" key="2">
    <source>
        <dbReference type="Proteomes" id="UP001221413"/>
    </source>
</evidence>
<dbReference type="Proteomes" id="UP001221413">
    <property type="component" value="Unassembled WGS sequence"/>
</dbReference>
<dbReference type="AlphaFoldDB" id="A0AAD6IX89"/>
<dbReference type="EMBL" id="JAQGDS010000009">
    <property type="protein sequence ID" value="KAJ6258057.1"/>
    <property type="molecule type" value="Genomic_DNA"/>
</dbReference>
<organism evidence="1 2">
    <name type="scientific">Drechslerella dactyloides</name>
    <name type="common">Nematode-trapping fungus</name>
    <name type="synonym">Arthrobotrys dactyloides</name>
    <dbReference type="NCBI Taxonomy" id="74499"/>
    <lineage>
        <taxon>Eukaryota</taxon>
        <taxon>Fungi</taxon>
        <taxon>Dikarya</taxon>
        <taxon>Ascomycota</taxon>
        <taxon>Pezizomycotina</taxon>
        <taxon>Orbiliomycetes</taxon>
        <taxon>Orbiliales</taxon>
        <taxon>Orbiliaceae</taxon>
        <taxon>Drechslerella</taxon>
    </lineage>
</organism>
<accession>A0AAD6IX89</accession>
<comment type="caution">
    <text evidence="1">The sequence shown here is derived from an EMBL/GenBank/DDBJ whole genome shotgun (WGS) entry which is preliminary data.</text>
</comment>
<reference evidence="1" key="1">
    <citation type="submission" date="2023-01" db="EMBL/GenBank/DDBJ databases">
        <title>The chitinases involved in constricting ring structure development in the nematode-trapping fungus Drechslerella dactyloides.</title>
        <authorList>
            <person name="Wang R."/>
            <person name="Zhang L."/>
            <person name="Tang P."/>
            <person name="Li S."/>
            <person name="Liang L."/>
        </authorList>
    </citation>
    <scope>NUCLEOTIDE SEQUENCE</scope>
    <source>
        <strain evidence="1">YMF1.00031</strain>
    </source>
</reference>
<gene>
    <name evidence="1" type="ORF">Dda_6969</name>
</gene>
<proteinExistence type="predicted"/>
<name>A0AAD6IX89_DREDA</name>
<sequence>MQSIEMPQPSFIKILKSSQNTEKAVMHCLNRNRIQVLGRKNKSIGTSITTSIKSYVKFTSSSNGCNKRSNFNYKAIDFTKEKLVISNLM</sequence>
<keyword evidence="2" id="KW-1185">Reference proteome</keyword>